<feature type="compositionally biased region" description="Polar residues" evidence="6">
    <location>
        <begin position="14"/>
        <end position="29"/>
    </location>
</feature>
<dbReference type="Gene3D" id="3.30.70.330">
    <property type="match status" value="2"/>
</dbReference>
<reference evidence="8 9" key="1">
    <citation type="submission" date="2015-03" db="EMBL/GenBank/DDBJ databases">
        <authorList>
            <person name="Radwan O."/>
            <person name="Al-Naeli F.A."/>
            <person name="Rendon G.A."/>
            <person name="Fields C."/>
        </authorList>
    </citation>
    <scope>NUCLEOTIDE SEQUENCE [LARGE SCALE GENOMIC DNA]</scope>
    <source>
        <strain evidence="8">CR-DP1</strain>
    </source>
</reference>
<dbReference type="InterPro" id="IPR012677">
    <property type="entry name" value="Nucleotide-bd_a/b_plait_sf"/>
</dbReference>
<dbReference type="PROSITE" id="PS50102">
    <property type="entry name" value="RRM"/>
    <property type="match status" value="1"/>
</dbReference>
<evidence type="ECO:0000256" key="1">
    <source>
        <dbReference type="ARBA" id="ARBA00004123"/>
    </source>
</evidence>
<dbReference type="GO" id="GO:0000184">
    <property type="term" value="P:nuclear-transcribed mRNA catabolic process, nonsense-mediated decay"/>
    <property type="evidence" value="ECO:0007669"/>
    <property type="project" value="UniProtKB-KW"/>
</dbReference>
<dbReference type="GO" id="GO:0045727">
    <property type="term" value="P:positive regulation of translation"/>
    <property type="evidence" value="ECO:0007669"/>
    <property type="project" value="TreeGrafter"/>
</dbReference>
<dbReference type="Proteomes" id="UP000033483">
    <property type="component" value="Unassembled WGS sequence"/>
</dbReference>
<feature type="compositionally biased region" description="Polar residues" evidence="6">
    <location>
        <begin position="434"/>
        <end position="449"/>
    </location>
</feature>
<organism evidence="8 9">
    <name type="scientific">Thielaviopsis punctulata</name>
    <dbReference type="NCBI Taxonomy" id="72032"/>
    <lineage>
        <taxon>Eukaryota</taxon>
        <taxon>Fungi</taxon>
        <taxon>Dikarya</taxon>
        <taxon>Ascomycota</taxon>
        <taxon>Pezizomycotina</taxon>
        <taxon>Sordariomycetes</taxon>
        <taxon>Hypocreomycetidae</taxon>
        <taxon>Microascales</taxon>
        <taxon>Ceratocystidaceae</taxon>
        <taxon>Thielaviopsis</taxon>
    </lineage>
</organism>
<accession>A0A0F4ZGK9</accession>
<dbReference type="InterPro" id="IPR039722">
    <property type="entry name" value="Upf3"/>
</dbReference>
<protein>
    <recommendedName>
        <fullName evidence="7">RRM domain-containing protein</fullName>
    </recommendedName>
</protein>
<feature type="compositionally biased region" description="Basic and acidic residues" evidence="6">
    <location>
        <begin position="230"/>
        <end position="278"/>
    </location>
</feature>
<gene>
    <name evidence="8" type="ORF">TD95_003887</name>
</gene>
<feature type="compositionally biased region" description="Low complexity" evidence="6">
    <location>
        <begin position="679"/>
        <end position="688"/>
    </location>
</feature>
<feature type="compositionally biased region" description="Gly residues" evidence="6">
    <location>
        <begin position="653"/>
        <end position="674"/>
    </location>
</feature>
<dbReference type="SMART" id="SM00360">
    <property type="entry name" value="RRM"/>
    <property type="match status" value="1"/>
</dbReference>
<evidence type="ECO:0000256" key="6">
    <source>
        <dbReference type="SAM" id="MobiDB-lite"/>
    </source>
</evidence>
<feature type="compositionally biased region" description="Polar residues" evidence="6">
    <location>
        <begin position="400"/>
        <end position="413"/>
    </location>
</feature>
<feature type="compositionally biased region" description="Low complexity" evidence="6">
    <location>
        <begin position="360"/>
        <end position="371"/>
    </location>
</feature>
<dbReference type="GO" id="GO:0003729">
    <property type="term" value="F:mRNA binding"/>
    <property type="evidence" value="ECO:0007669"/>
    <property type="project" value="TreeGrafter"/>
</dbReference>
<dbReference type="EMBL" id="LAEV01000702">
    <property type="protein sequence ID" value="KKA29739.1"/>
    <property type="molecule type" value="Genomic_DNA"/>
</dbReference>
<keyword evidence="3" id="KW-0866">Nonsense-mediated mRNA decay</keyword>
<feature type="compositionally biased region" description="Basic and acidic residues" evidence="6">
    <location>
        <begin position="209"/>
        <end position="220"/>
    </location>
</feature>
<dbReference type="GO" id="GO:0005737">
    <property type="term" value="C:cytoplasm"/>
    <property type="evidence" value="ECO:0007669"/>
    <property type="project" value="TreeGrafter"/>
</dbReference>
<keyword evidence="5" id="KW-0694">RNA-binding</keyword>
<evidence type="ECO:0000259" key="7">
    <source>
        <dbReference type="PROSITE" id="PS50102"/>
    </source>
</evidence>
<sequence>MTAAQTKVVRPGPTNANTSAGTSNQQPAKTGSRGGRGRNQQSGVMVKIRLLPPGLQEAEYLKLLPTEWHEGNGKVDYARYTPGKVSGRPGKPSQGSVAYLHLGKEEEVVLLSETVKQIVWEDAADTFSDPCLKAKPYLERCAYRKNPSGKQRTDSLQGDIDQDPEFIAFLESLTQTAPKDKEEDKSIALAAEVEKAVDKTKITTPLIEFMREKREKDREGGASGRSGRGARQEAKSARSRGDEKKRSRDKDHDSKDKEKAKDKSNKLPDKIKILKKNPDSTADASGRNSALSNGAGESAPVRSKNSEIAAAARALQRDFGLGPGAAHRRAKAEFMKAEACKAAAVNGPNGKNEVSKEPVAAAAAAAGTIAAETSKLAGGSATGSKRDPARTRGRGKGKNATETSKSQQTQQMLSKPIILLKKKPETPTPDETTASLTTPKVDASPQTPVGKSHAEKQSVSTPVTHANASSSKGKSSEKSNKERKSEKSGGKGSNAAPAVAISPGATQAFVKHVNASHGIDESSLRIALSTFGAINSLEIDRRKGFAYVEFSQHESLVAASRMSQIPIGQGHVQVTERRDKKPAVANGNAAGPSSLNLNDKGKTVDAKDVGKDRAKAERAKKSEKGDKPDKGEKGEKGEKTEKSGSRRSRGRRGGGGGKGSTGNKDGGNANGGGEKPSKASGGQAAAVAGGSGSVDTLG</sequence>
<comment type="similarity">
    <text evidence="2">Belongs to the RENT3 family.</text>
</comment>
<dbReference type="Pfam" id="PF03467">
    <property type="entry name" value="Smg4_UPF3"/>
    <property type="match status" value="1"/>
</dbReference>
<feature type="region of interest" description="Disordered" evidence="6">
    <location>
        <begin position="1"/>
        <end position="44"/>
    </location>
</feature>
<dbReference type="GO" id="GO:0005730">
    <property type="term" value="C:nucleolus"/>
    <property type="evidence" value="ECO:0007669"/>
    <property type="project" value="TreeGrafter"/>
</dbReference>
<dbReference type="CDD" id="cd00590">
    <property type="entry name" value="RRM_SF"/>
    <property type="match status" value="1"/>
</dbReference>
<feature type="compositionally biased region" description="Polar residues" evidence="6">
    <location>
        <begin position="279"/>
        <end position="292"/>
    </location>
</feature>
<dbReference type="InterPro" id="IPR005120">
    <property type="entry name" value="UPF3_dom"/>
</dbReference>
<evidence type="ECO:0000313" key="9">
    <source>
        <dbReference type="Proteomes" id="UP000033483"/>
    </source>
</evidence>
<feature type="compositionally biased region" description="Basic and acidic residues" evidence="6">
    <location>
        <begin position="599"/>
        <end position="644"/>
    </location>
</feature>
<comment type="subcellular location">
    <subcellularLocation>
        <location evidence="1">Nucleus</location>
    </subcellularLocation>
</comment>
<evidence type="ECO:0000256" key="2">
    <source>
        <dbReference type="ARBA" id="ARBA00005991"/>
    </source>
</evidence>
<keyword evidence="9" id="KW-1185">Reference proteome</keyword>
<dbReference type="AlphaFoldDB" id="A0A0F4ZGK9"/>
<feature type="compositionally biased region" description="Basic and acidic residues" evidence="6">
    <location>
        <begin position="474"/>
        <end position="489"/>
    </location>
</feature>
<dbReference type="OrthoDB" id="18087at2759"/>
<evidence type="ECO:0000256" key="3">
    <source>
        <dbReference type="ARBA" id="ARBA00023161"/>
    </source>
</evidence>
<evidence type="ECO:0000256" key="5">
    <source>
        <dbReference type="PROSITE-ProRule" id="PRU00176"/>
    </source>
</evidence>
<feature type="region of interest" description="Disordered" evidence="6">
    <location>
        <begin position="208"/>
        <end position="304"/>
    </location>
</feature>
<feature type="domain" description="RRM" evidence="7">
    <location>
        <begin position="506"/>
        <end position="579"/>
    </location>
</feature>
<keyword evidence="4" id="KW-0539">Nucleus</keyword>
<proteinExistence type="inferred from homology"/>
<dbReference type="SUPFAM" id="SSF54928">
    <property type="entry name" value="RNA-binding domain, RBD"/>
    <property type="match status" value="2"/>
</dbReference>
<dbReference type="InterPro" id="IPR000504">
    <property type="entry name" value="RRM_dom"/>
</dbReference>
<name>A0A0F4ZGK9_9PEZI</name>
<feature type="region of interest" description="Disordered" evidence="6">
    <location>
        <begin position="344"/>
        <end position="499"/>
    </location>
</feature>
<evidence type="ECO:0000256" key="4">
    <source>
        <dbReference type="ARBA" id="ARBA00023242"/>
    </source>
</evidence>
<dbReference type="Pfam" id="PF00076">
    <property type="entry name" value="RRM_1"/>
    <property type="match status" value="1"/>
</dbReference>
<comment type="caution">
    <text evidence="8">The sequence shown here is derived from an EMBL/GenBank/DDBJ whole genome shotgun (WGS) entry which is preliminary data.</text>
</comment>
<dbReference type="PANTHER" id="PTHR13112">
    <property type="entry name" value="UPF3 REGULATOR OF NONSENSE TRANSCRIPTS-LIKE PROTEIN"/>
    <property type="match status" value="1"/>
</dbReference>
<dbReference type="InterPro" id="IPR035979">
    <property type="entry name" value="RBD_domain_sf"/>
</dbReference>
<feature type="region of interest" description="Disordered" evidence="6">
    <location>
        <begin position="569"/>
        <end position="698"/>
    </location>
</feature>
<dbReference type="PANTHER" id="PTHR13112:SF0">
    <property type="entry name" value="FI21285P1"/>
    <property type="match status" value="1"/>
</dbReference>
<evidence type="ECO:0000313" key="8">
    <source>
        <dbReference type="EMBL" id="KKA29739.1"/>
    </source>
</evidence>